<feature type="region of interest" description="Disordered" evidence="1">
    <location>
        <begin position="55"/>
        <end position="76"/>
    </location>
</feature>
<keyword evidence="2" id="KW-0812">Transmembrane</keyword>
<evidence type="ECO:0000313" key="3">
    <source>
        <dbReference type="EMBL" id="GGE46565.1"/>
    </source>
</evidence>
<gene>
    <name evidence="3" type="ORF">GCM10011391_26700</name>
</gene>
<comment type="caution">
    <text evidence="3">The sequence shown here is derived from an EMBL/GenBank/DDBJ whole genome shotgun (WGS) entry which is preliminary data.</text>
</comment>
<feature type="compositionally biased region" description="Polar residues" evidence="1">
    <location>
        <begin position="127"/>
        <end position="137"/>
    </location>
</feature>
<name>A0A8J3DWC6_9BACL</name>
<keyword evidence="2" id="KW-1133">Transmembrane helix</keyword>
<accession>A0A8J3DWC6</accession>
<evidence type="ECO:0000256" key="1">
    <source>
        <dbReference type="SAM" id="MobiDB-lite"/>
    </source>
</evidence>
<feature type="compositionally biased region" description="Basic and acidic residues" evidence="1">
    <location>
        <begin position="138"/>
        <end position="159"/>
    </location>
</feature>
<evidence type="ECO:0000313" key="4">
    <source>
        <dbReference type="Proteomes" id="UP000628775"/>
    </source>
</evidence>
<dbReference type="AlphaFoldDB" id="A0A8J3DWC6"/>
<feature type="compositionally biased region" description="Polar residues" evidence="1">
    <location>
        <begin position="63"/>
        <end position="75"/>
    </location>
</feature>
<organism evidence="3 4">
    <name type="scientific">Pullulanibacillus camelliae</name>
    <dbReference type="NCBI Taxonomy" id="1707096"/>
    <lineage>
        <taxon>Bacteria</taxon>
        <taxon>Bacillati</taxon>
        <taxon>Bacillota</taxon>
        <taxon>Bacilli</taxon>
        <taxon>Bacillales</taxon>
        <taxon>Sporolactobacillaceae</taxon>
        <taxon>Pullulanibacillus</taxon>
    </lineage>
</organism>
<reference evidence="3" key="1">
    <citation type="journal article" date="2014" name="Int. J. Syst. Evol. Microbiol.">
        <title>Complete genome sequence of Corynebacterium casei LMG S-19264T (=DSM 44701T), isolated from a smear-ripened cheese.</title>
        <authorList>
            <consortium name="US DOE Joint Genome Institute (JGI-PGF)"/>
            <person name="Walter F."/>
            <person name="Albersmeier A."/>
            <person name="Kalinowski J."/>
            <person name="Ruckert C."/>
        </authorList>
    </citation>
    <scope>NUCLEOTIDE SEQUENCE</scope>
    <source>
        <strain evidence="3">CGMCC 1.15371</strain>
    </source>
</reference>
<proteinExistence type="predicted"/>
<evidence type="ECO:0000256" key="2">
    <source>
        <dbReference type="SAM" id="Phobius"/>
    </source>
</evidence>
<feature type="region of interest" description="Disordered" evidence="1">
    <location>
        <begin position="127"/>
        <end position="159"/>
    </location>
</feature>
<keyword evidence="2" id="KW-0472">Membrane</keyword>
<dbReference type="NCBIfam" id="TIGR02830">
    <property type="entry name" value="spore_III_AG"/>
    <property type="match status" value="1"/>
</dbReference>
<sequence length="224" mass="24536">MSLSKLLQLLKDLFLTEKTDNKKKKSPLQPLVILLIIGVALMVFSRVYSSQTASQGDAAKTKAVQTSGETASQDMETFKTDKKNTFSSFEDYAAYYEDHLTSILNEVSGVSNVHVMVVVDTTVQNVYGKNSDTQNNHTNEEDKDGGTRESNEQNKKEDVVIIDGGDTKEPLIITKKSPVVKGVWVVADGVDNPTIKSWIVDAVSSVLGIPSYKVSVTQGKSKEE</sequence>
<feature type="transmembrane region" description="Helical" evidence="2">
    <location>
        <begin position="28"/>
        <end position="48"/>
    </location>
</feature>
<keyword evidence="4" id="KW-1185">Reference proteome</keyword>
<dbReference type="InterPro" id="IPR014195">
    <property type="entry name" value="Spore_III_AG"/>
</dbReference>
<dbReference type="RefSeq" id="WP_188694960.1">
    <property type="nucleotide sequence ID" value="NZ_BMIR01000013.1"/>
</dbReference>
<protein>
    <submittedName>
        <fullName evidence="3">Stage III sporulation protein AH</fullName>
    </submittedName>
</protein>
<dbReference type="Proteomes" id="UP000628775">
    <property type="component" value="Unassembled WGS sequence"/>
</dbReference>
<dbReference type="EMBL" id="BMIR01000013">
    <property type="protein sequence ID" value="GGE46565.1"/>
    <property type="molecule type" value="Genomic_DNA"/>
</dbReference>
<reference evidence="3" key="2">
    <citation type="submission" date="2020-09" db="EMBL/GenBank/DDBJ databases">
        <authorList>
            <person name="Sun Q."/>
            <person name="Zhou Y."/>
        </authorList>
    </citation>
    <scope>NUCLEOTIDE SEQUENCE</scope>
    <source>
        <strain evidence="3">CGMCC 1.15371</strain>
    </source>
</reference>